<accession>A0A920CX20</accession>
<name>A0A920CX20_9BACL</name>
<keyword evidence="1" id="KW-0812">Transmembrane</keyword>
<sequence>MVSRILRSPLTSATMFLMALISIYLLKKNWDSGQFIKAVETGEPLTGLNIFALFCAAIIILWVLLVIIHNRKHPKERINIWLGLSEIREVDEGQQWITFKACRNVYIYYSMGLPTAAIVLIFLPADYAYSLILFGLLGLGQYVVYGLTRWKYSRI</sequence>
<evidence type="ECO:0000313" key="3">
    <source>
        <dbReference type="Proteomes" id="UP000683139"/>
    </source>
</evidence>
<keyword evidence="3" id="KW-1185">Reference proteome</keyword>
<feature type="transmembrane region" description="Helical" evidence="1">
    <location>
        <begin position="105"/>
        <end position="123"/>
    </location>
</feature>
<evidence type="ECO:0000313" key="2">
    <source>
        <dbReference type="EMBL" id="GIP15860.1"/>
    </source>
</evidence>
<dbReference type="AlphaFoldDB" id="A0A920CX20"/>
<feature type="transmembrane region" description="Helical" evidence="1">
    <location>
        <begin position="129"/>
        <end position="148"/>
    </location>
</feature>
<feature type="transmembrane region" description="Helical" evidence="1">
    <location>
        <begin position="9"/>
        <end position="26"/>
    </location>
</feature>
<comment type="caution">
    <text evidence="2">The sequence shown here is derived from an EMBL/GenBank/DDBJ whole genome shotgun (WGS) entry which is preliminary data.</text>
</comment>
<keyword evidence="1" id="KW-1133">Transmembrane helix</keyword>
<reference evidence="2" key="1">
    <citation type="submission" date="2021-03" db="EMBL/GenBank/DDBJ databases">
        <title>Antimicrobial resistance genes in bacteria isolated from Japanese honey, and their potential for conferring macrolide and lincosamide resistance in the American foulbrood pathogen Paenibacillus larvae.</title>
        <authorList>
            <person name="Okamoto M."/>
            <person name="Kumagai M."/>
            <person name="Kanamori H."/>
            <person name="Takamatsu D."/>
        </authorList>
    </citation>
    <scope>NUCLEOTIDE SEQUENCE</scope>
    <source>
        <strain evidence="2">J40TS1</strain>
    </source>
</reference>
<dbReference type="EMBL" id="BOSE01000002">
    <property type="protein sequence ID" value="GIP15860.1"/>
    <property type="molecule type" value="Genomic_DNA"/>
</dbReference>
<protein>
    <submittedName>
        <fullName evidence="2">Uncharacterized protein</fullName>
    </submittedName>
</protein>
<evidence type="ECO:0000256" key="1">
    <source>
        <dbReference type="SAM" id="Phobius"/>
    </source>
</evidence>
<keyword evidence="1" id="KW-0472">Membrane</keyword>
<feature type="transmembrane region" description="Helical" evidence="1">
    <location>
        <begin position="46"/>
        <end position="68"/>
    </location>
</feature>
<dbReference type="Proteomes" id="UP000683139">
    <property type="component" value="Unassembled WGS sequence"/>
</dbReference>
<dbReference type="RefSeq" id="WP_213514125.1">
    <property type="nucleotide sequence ID" value="NZ_BOSE01000002.1"/>
</dbReference>
<gene>
    <name evidence="2" type="ORF">J40TS1_15020</name>
</gene>
<proteinExistence type="predicted"/>
<organism evidence="2 3">
    <name type="scientific">Paenibacillus montaniterrae</name>
    <dbReference type="NCBI Taxonomy" id="429341"/>
    <lineage>
        <taxon>Bacteria</taxon>
        <taxon>Bacillati</taxon>
        <taxon>Bacillota</taxon>
        <taxon>Bacilli</taxon>
        <taxon>Bacillales</taxon>
        <taxon>Paenibacillaceae</taxon>
        <taxon>Paenibacillus</taxon>
    </lineage>
</organism>